<feature type="region of interest" description="Disordered" evidence="1">
    <location>
        <begin position="48"/>
        <end position="70"/>
    </location>
</feature>
<sequence>MKEEQRPPGAEREERRVFAWGIVAAVIALLGALAYFHVLQKRFEVPVELPATPTAPTAPGETAPGTPRGR</sequence>
<dbReference type="AlphaFoldDB" id="A0A3S0ZBL9"/>
<evidence type="ECO:0000313" key="3">
    <source>
        <dbReference type="EMBL" id="RUR69386.1"/>
    </source>
</evidence>
<dbReference type="RefSeq" id="WP_126023482.1">
    <property type="nucleotide sequence ID" value="NZ_RXFT01000008.1"/>
</dbReference>
<keyword evidence="2" id="KW-0812">Transmembrane</keyword>
<evidence type="ECO:0000256" key="2">
    <source>
        <dbReference type="SAM" id="Phobius"/>
    </source>
</evidence>
<organism evidence="3 4">
    <name type="scientific">Variovorax guangxiensis</name>
    <dbReference type="NCBI Taxonomy" id="1775474"/>
    <lineage>
        <taxon>Bacteria</taxon>
        <taxon>Pseudomonadati</taxon>
        <taxon>Pseudomonadota</taxon>
        <taxon>Betaproteobacteria</taxon>
        <taxon>Burkholderiales</taxon>
        <taxon>Comamonadaceae</taxon>
        <taxon>Variovorax</taxon>
    </lineage>
</organism>
<gene>
    <name evidence="3" type="ORF">EJP67_20220</name>
</gene>
<dbReference type="EMBL" id="RXFT01000008">
    <property type="protein sequence ID" value="RUR69386.1"/>
    <property type="molecule type" value="Genomic_DNA"/>
</dbReference>
<evidence type="ECO:0000256" key="1">
    <source>
        <dbReference type="SAM" id="MobiDB-lite"/>
    </source>
</evidence>
<protein>
    <submittedName>
        <fullName evidence="3">Uncharacterized protein</fullName>
    </submittedName>
</protein>
<keyword evidence="2" id="KW-0472">Membrane</keyword>
<dbReference type="Proteomes" id="UP000281118">
    <property type="component" value="Unassembled WGS sequence"/>
</dbReference>
<feature type="compositionally biased region" description="Low complexity" evidence="1">
    <location>
        <begin position="50"/>
        <end position="70"/>
    </location>
</feature>
<reference evidence="3 4" key="1">
    <citation type="submission" date="2018-12" db="EMBL/GenBank/DDBJ databases">
        <title>The genome sequences of Variovorax guangxiensis DSM 27352.</title>
        <authorList>
            <person name="Gao J."/>
            <person name="Sun J."/>
        </authorList>
    </citation>
    <scope>NUCLEOTIDE SEQUENCE [LARGE SCALE GENOMIC DNA]</scope>
    <source>
        <strain evidence="3 4">DSM 27352</strain>
    </source>
</reference>
<evidence type="ECO:0000313" key="4">
    <source>
        <dbReference type="Proteomes" id="UP000281118"/>
    </source>
</evidence>
<keyword evidence="2" id="KW-1133">Transmembrane helix</keyword>
<name>A0A3S0ZBL9_9BURK</name>
<proteinExistence type="predicted"/>
<accession>A0A3S0ZBL9</accession>
<feature type="transmembrane region" description="Helical" evidence="2">
    <location>
        <begin position="17"/>
        <end position="36"/>
    </location>
</feature>
<comment type="caution">
    <text evidence="3">The sequence shown here is derived from an EMBL/GenBank/DDBJ whole genome shotgun (WGS) entry which is preliminary data.</text>
</comment>